<keyword evidence="6 7" id="KW-0472">Membrane</keyword>
<evidence type="ECO:0000256" key="1">
    <source>
        <dbReference type="ARBA" id="ARBA00004651"/>
    </source>
</evidence>
<feature type="transmembrane region" description="Helical" evidence="7">
    <location>
        <begin position="399"/>
        <end position="418"/>
    </location>
</feature>
<protein>
    <submittedName>
        <fullName evidence="9">MFS transporter</fullName>
    </submittedName>
</protein>
<dbReference type="Proteomes" id="UP000574133">
    <property type="component" value="Unassembled WGS sequence"/>
</dbReference>
<evidence type="ECO:0000256" key="6">
    <source>
        <dbReference type="ARBA" id="ARBA00023136"/>
    </source>
</evidence>
<evidence type="ECO:0000313" key="10">
    <source>
        <dbReference type="Proteomes" id="UP000574133"/>
    </source>
</evidence>
<feature type="transmembrane region" description="Helical" evidence="7">
    <location>
        <begin position="133"/>
        <end position="155"/>
    </location>
</feature>
<proteinExistence type="predicted"/>
<keyword evidence="3" id="KW-1003">Cell membrane</keyword>
<feature type="transmembrane region" description="Helical" evidence="7">
    <location>
        <begin position="44"/>
        <end position="63"/>
    </location>
</feature>
<name>A0A841T6J2_9BACL</name>
<sequence>MTRPTNLNWIVIGLLLALFIGALDVTIVSTAMPNITEELRGGHLFSWVFTIYTLTTCVATPIFGKLTDLFGRKLVFGIGVFLFIASSVLCGLANSMTALIWFRALQGIGAGALNPVCFTIVGDLFTGEKRGKMMGVFASVWSIAGLLGPLVGGYFVDQVDWRWIFFINVPIGLVSLVLVLAFLKESFDKQKKRIDYLGAATFTVAVSALMYALLSGGNEYAWDSPVIVLLLAVSAAFFLLFLWVEKRAREPMIPLKLFRSRVMYISNLSNFLAFTISSGVTIYAPIWIQSVLGHSATSSGLMVMPMTIAWPLASNVVGRLMYKIGVKASVVTGAFIVAAGAAWLTALQIGSPYAYWVCILSLIGFGMGFIATPTTVIVQSSVGWELRGVATSTISLVRSFGQTVGVAVFGTIYNHYAVGENPPPSAMASGMHGIFVLMIAIALAHVFSVLFLPSNRRADAEQPS</sequence>
<dbReference type="Gene3D" id="1.20.1720.10">
    <property type="entry name" value="Multidrug resistance protein D"/>
    <property type="match status" value="1"/>
</dbReference>
<feature type="transmembrane region" description="Helical" evidence="7">
    <location>
        <begin position="430"/>
        <end position="452"/>
    </location>
</feature>
<evidence type="ECO:0000256" key="3">
    <source>
        <dbReference type="ARBA" id="ARBA00022475"/>
    </source>
</evidence>
<feature type="transmembrane region" description="Helical" evidence="7">
    <location>
        <begin position="100"/>
        <end position="121"/>
    </location>
</feature>
<feature type="transmembrane region" description="Helical" evidence="7">
    <location>
        <begin position="75"/>
        <end position="94"/>
    </location>
</feature>
<accession>A0A841T6J2</accession>
<evidence type="ECO:0000256" key="2">
    <source>
        <dbReference type="ARBA" id="ARBA00022448"/>
    </source>
</evidence>
<dbReference type="PANTHER" id="PTHR23501">
    <property type="entry name" value="MAJOR FACILITATOR SUPERFAMILY"/>
    <property type="match status" value="1"/>
</dbReference>
<dbReference type="PANTHER" id="PTHR23501:SF191">
    <property type="entry name" value="VACUOLAR BASIC AMINO ACID TRANSPORTER 4"/>
    <property type="match status" value="1"/>
</dbReference>
<feature type="transmembrane region" description="Helical" evidence="7">
    <location>
        <begin position="264"/>
        <end position="286"/>
    </location>
</feature>
<feature type="transmembrane region" description="Helical" evidence="7">
    <location>
        <begin position="194"/>
        <end position="214"/>
    </location>
</feature>
<feature type="transmembrane region" description="Helical" evidence="7">
    <location>
        <begin position="226"/>
        <end position="244"/>
    </location>
</feature>
<feature type="transmembrane region" description="Helical" evidence="7">
    <location>
        <begin position="7"/>
        <end position="32"/>
    </location>
</feature>
<dbReference type="GO" id="GO:0005886">
    <property type="term" value="C:plasma membrane"/>
    <property type="evidence" value="ECO:0007669"/>
    <property type="project" value="UniProtKB-SubCell"/>
</dbReference>
<dbReference type="Gene3D" id="1.20.1250.20">
    <property type="entry name" value="MFS general substrate transporter like domains"/>
    <property type="match status" value="1"/>
</dbReference>
<dbReference type="InterPro" id="IPR004638">
    <property type="entry name" value="EmrB-like"/>
</dbReference>
<dbReference type="InterPro" id="IPR011701">
    <property type="entry name" value="MFS"/>
</dbReference>
<dbReference type="InterPro" id="IPR036259">
    <property type="entry name" value="MFS_trans_sf"/>
</dbReference>
<feature type="transmembrane region" description="Helical" evidence="7">
    <location>
        <begin position="292"/>
        <end position="312"/>
    </location>
</feature>
<dbReference type="PROSITE" id="PS50850">
    <property type="entry name" value="MFS"/>
    <property type="match status" value="1"/>
</dbReference>
<evidence type="ECO:0000313" key="9">
    <source>
        <dbReference type="EMBL" id="MBB6676954.1"/>
    </source>
</evidence>
<dbReference type="AlphaFoldDB" id="A0A841T6J2"/>
<dbReference type="EMBL" id="JACJVN010000024">
    <property type="protein sequence ID" value="MBB6676954.1"/>
    <property type="molecule type" value="Genomic_DNA"/>
</dbReference>
<feature type="transmembrane region" description="Helical" evidence="7">
    <location>
        <begin position="161"/>
        <end position="182"/>
    </location>
</feature>
<feature type="domain" description="Major facilitator superfamily (MFS) profile" evidence="8">
    <location>
        <begin position="10"/>
        <end position="457"/>
    </location>
</feature>
<evidence type="ECO:0000256" key="7">
    <source>
        <dbReference type="SAM" id="Phobius"/>
    </source>
</evidence>
<organism evidence="9 10">
    <name type="scientific">Cohnella lubricantis</name>
    <dbReference type="NCBI Taxonomy" id="2163172"/>
    <lineage>
        <taxon>Bacteria</taxon>
        <taxon>Bacillati</taxon>
        <taxon>Bacillota</taxon>
        <taxon>Bacilli</taxon>
        <taxon>Bacillales</taxon>
        <taxon>Paenibacillaceae</taxon>
        <taxon>Cohnella</taxon>
    </lineage>
</organism>
<dbReference type="CDD" id="cd17502">
    <property type="entry name" value="MFS_Azr1_MDR_like"/>
    <property type="match status" value="1"/>
</dbReference>
<keyword evidence="2" id="KW-0813">Transport</keyword>
<keyword evidence="10" id="KW-1185">Reference proteome</keyword>
<keyword evidence="4 7" id="KW-0812">Transmembrane</keyword>
<dbReference type="GO" id="GO:0022857">
    <property type="term" value="F:transmembrane transporter activity"/>
    <property type="evidence" value="ECO:0007669"/>
    <property type="project" value="InterPro"/>
</dbReference>
<gene>
    <name evidence="9" type="ORF">H4Q31_06370</name>
</gene>
<feature type="transmembrane region" description="Helical" evidence="7">
    <location>
        <begin position="324"/>
        <end position="347"/>
    </location>
</feature>
<reference evidence="9 10" key="1">
    <citation type="submission" date="2020-08" db="EMBL/GenBank/DDBJ databases">
        <title>Cohnella phylogeny.</title>
        <authorList>
            <person name="Dunlap C."/>
        </authorList>
    </citation>
    <scope>NUCLEOTIDE SEQUENCE [LARGE SCALE GENOMIC DNA]</scope>
    <source>
        <strain evidence="9 10">DSM 103658</strain>
    </source>
</reference>
<evidence type="ECO:0000259" key="8">
    <source>
        <dbReference type="PROSITE" id="PS50850"/>
    </source>
</evidence>
<comment type="caution">
    <text evidence="9">The sequence shown here is derived from an EMBL/GenBank/DDBJ whole genome shotgun (WGS) entry which is preliminary data.</text>
</comment>
<dbReference type="InterPro" id="IPR020846">
    <property type="entry name" value="MFS_dom"/>
</dbReference>
<dbReference type="NCBIfam" id="TIGR00711">
    <property type="entry name" value="efflux_EmrB"/>
    <property type="match status" value="1"/>
</dbReference>
<feature type="transmembrane region" description="Helical" evidence="7">
    <location>
        <begin position="353"/>
        <end position="378"/>
    </location>
</feature>
<dbReference type="FunFam" id="1.20.1720.10:FF:000004">
    <property type="entry name" value="EmrB/QacA family drug resistance transporter"/>
    <property type="match status" value="1"/>
</dbReference>
<comment type="subcellular location">
    <subcellularLocation>
        <location evidence="1">Cell membrane</location>
        <topology evidence="1">Multi-pass membrane protein</topology>
    </subcellularLocation>
</comment>
<dbReference type="SUPFAM" id="SSF103473">
    <property type="entry name" value="MFS general substrate transporter"/>
    <property type="match status" value="1"/>
</dbReference>
<dbReference type="Pfam" id="PF07690">
    <property type="entry name" value="MFS_1"/>
    <property type="match status" value="1"/>
</dbReference>
<evidence type="ECO:0000256" key="5">
    <source>
        <dbReference type="ARBA" id="ARBA00022989"/>
    </source>
</evidence>
<evidence type="ECO:0000256" key="4">
    <source>
        <dbReference type="ARBA" id="ARBA00022692"/>
    </source>
</evidence>
<keyword evidence="5 7" id="KW-1133">Transmembrane helix</keyword>